<protein>
    <submittedName>
        <fullName evidence="1">Uncharacterized protein</fullName>
    </submittedName>
</protein>
<evidence type="ECO:0000313" key="2">
    <source>
        <dbReference type="Proteomes" id="UP000034006"/>
    </source>
</evidence>
<sequence length="105" mass="11605">MKLKHINGVLAITILLLVLIAIFGSRQIVTTETGLYYPGNEDSTVGYVALPTEPFSVLYLEDAFSVYFPEGQPASGTSVECTIIYRYFFIFPLDGKFTITVVPSD</sequence>
<reference evidence="1 2" key="1">
    <citation type="journal article" date="2015" name="Nature">
        <title>rRNA introns, odd ribosomes, and small enigmatic genomes across a large radiation of phyla.</title>
        <authorList>
            <person name="Brown C.T."/>
            <person name="Hug L.A."/>
            <person name="Thomas B.C."/>
            <person name="Sharon I."/>
            <person name="Castelle C.J."/>
            <person name="Singh A."/>
            <person name="Wilkins M.J."/>
            <person name="Williams K.H."/>
            <person name="Banfield J.F."/>
        </authorList>
    </citation>
    <scope>NUCLEOTIDE SEQUENCE [LARGE SCALE GENOMIC DNA]</scope>
</reference>
<dbReference type="STRING" id="1618387.UW44_C0006G0050"/>
<dbReference type="EMBL" id="LCIH01000006">
    <property type="protein sequence ID" value="KKT51932.1"/>
    <property type="molecule type" value="Genomic_DNA"/>
</dbReference>
<dbReference type="Proteomes" id="UP000034006">
    <property type="component" value="Unassembled WGS sequence"/>
</dbReference>
<gene>
    <name evidence="1" type="ORF">UW44_C0006G0050</name>
</gene>
<proteinExistence type="predicted"/>
<evidence type="ECO:0000313" key="1">
    <source>
        <dbReference type="EMBL" id="KKT51932.1"/>
    </source>
</evidence>
<comment type="caution">
    <text evidence="1">The sequence shown here is derived from an EMBL/GenBank/DDBJ whole genome shotgun (WGS) entry which is preliminary data.</text>
</comment>
<organism evidence="1 2">
    <name type="scientific">Candidatus Collierbacteria bacterium GW2011_GWB2_44_22</name>
    <dbReference type="NCBI Taxonomy" id="1618387"/>
    <lineage>
        <taxon>Bacteria</taxon>
        <taxon>Candidatus Collieribacteriota</taxon>
    </lineage>
</organism>
<accession>A0A0G1K6H7</accession>
<name>A0A0G1K6H7_9BACT</name>
<dbReference type="AlphaFoldDB" id="A0A0G1K6H7"/>